<reference evidence="2" key="1">
    <citation type="journal article" date="2017" name="Nat. Ecol. Evol.">
        <title>Genome expansion and lineage-specific genetic innovations in the forest pathogenic fungi Armillaria.</title>
        <authorList>
            <person name="Sipos G."/>
            <person name="Prasanna A.N."/>
            <person name="Walter M.C."/>
            <person name="O'Connor E."/>
            <person name="Balint B."/>
            <person name="Krizsan K."/>
            <person name="Kiss B."/>
            <person name="Hess J."/>
            <person name="Varga T."/>
            <person name="Slot J."/>
            <person name="Riley R."/>
            <person name="Boka B."/>
            <person name="Rigling D."/>
            <person name="Barry K."/>
            <person name="Lee J."/>
            <person name="Mihaltcheva S."/>
            <person name="LaButti K."/>
            <person name="Lipzen A."/>
            <person name="Waldron R."/>
            <person name="Moloney N.M."/>
            <person name="Sperisen C."/>
            <person name="Kredics L."/>
            <person name="Vagvoelgyi C."/>
            <person name="Patrignani A."/>
            <person name="Fitzpatrick D."/>
            <person name="Nagy I."/>
            <person name="Doyle S."/>
            <person name="Anderson J.B."/>
            <person name="Grigoriev I.V."/>
            <person name="Gueldener U."/>
            <person name="Muensterkoetter M."/>
            <person name="Nagy L.G."/>
        </authorList>
    </citation>
    <scope>NUCLEOTIDE SEQUENCE [LARGE SCALE GENOMIC DNA]</scope>
    <source>
        <strain evidence="2">C18/9</strain>
    </source>
</reference>
<dbReference type="AlphaFoldDB" id="A0A284S4M6"/>
<dbReference type="EMBL" id="FUEG01000032">
    <property type="protein sequence ID" value="SJL15961.1"/>
    <property type="molecule type" value="Genomic_DNA"/>
</dbReference>
<evidence type="ECO:0000313" key="2">
    <source>
        <dbReference type="Proteomes" id="UP000219338"/>
    </source>
</evidence>
<evidence type="ECO:0000313" key="1">
    <source>
        <dbReference type="EMBL" id="SJL15961.1"/>
    </source>
</evidence>
<dbReference type="OrthoDB" id="3261131at2759"/>
<name>A0A284S4M6_ARMOS</name>
<sequence length="93" mass="10175">MIKRALGEDGCDALTQASYSVLNMWKHSTLSSIRDKCCCRTLILASASCRPGLLQLLAILTLFCGVLPEYMITSVCSDSRTSMVEAFPPLLED</sequence>
<protein>
    <submittedName>
        <fullName evidence="1">Uncharacterized protein</fullName>
    </submittedName>
</protein>
<accession>A0A284S4M6</accession>
<gene>
    <name evidence="1" type="ORF">ARMOST_19473</name>
</gene>
<dbReference type="Proteomes" id="UP000219338">
    <property type="component" value="Unassembled WGS sequence"/>
</dbReference>
<organism evidence="1 2">
    <name type="scientific">Armillaria ostoyae</name>
    <name type="common">Armillaria root rot fungus</name>
    <dbReference type="NCBI Taxonomy" id="47428"/>
    <lineage>
        <taxon>Eukaryota</taxon>
        <taxon>Fungi</taxon>
        <taxon>Dikarya</taxon>
        <taxon>Basidiomycota</taxon>
        <taxon>Agaricomycotina</taxon>
        <taxon>Agaricomycetes</taxon>
        <taxon>Agaricomycetidae</taxon>
        <taxon>Agaricales</taxon>
        <taxon>Marasmiineae</taxon>
        <taxon>Physalacriaceae</taxon>
        <taxon>Armillaria</taxon>
    </lineage>
</organism>
<proteinExistence type="predicted"/>
<keyword evidence="2" id="KW-1185">Reference proteome</keyword>